<organism evidence="2 3">
    <name type="scientific">Streptomyces misionensis</name>
    <dbReference type="NCBI Taxonomy" id="67331"/>
    <lineage>
        <taxon>Bacteria</taxon>
        <taxon>Bacillati</taxon>
        <taxon>Actinomycetota</taxon>
        <taxon>Actinomycetes</taxon>
        <taxon>Kitasatosporales</taxon>
        <taxon>Streptomycetaceae</taxon>
        <taxon>Streptomyces</taxon>
    </lineage>
</organism>
<dbReference type="AlphaFoldDB" id="A0A5C6JVX0"/>
<keyword evidence="3" id="KW-1185">Reference proteome</keyword>
<evidence type="ECO:0000313" key="3">
    <source>
        <dbReference type="Proteomes" id="UP000320481"/>
    </source>
</evidence>
<dbReference type="InterPro" id="IPR001387">
    <property type="entry name" value="Cro/C1-type_HTH"/>
</dbReference>
<sequence>MPQRRAITGRSQEPRARFAEELRLLRDQRGLSLRALADLAGWDASLFGKMERGQTLAGPEVVMALDTFYATTDKLLTLWELAKADTAQFRERYRQYMALEAEAAVLWQYSVTMVPGLLQTAAYATEALAAGGLRGQELEQQVSARLGRRAVLDAEDPPSFRAILSEAVLRNSLPDTQAWCEQLEHLVEMGERPNISIYVLPFGFGLHAIVNTDLMLMRMPDGRAVAYVENDVRGELIEERSKVESLHRAYDDLRDLVLSTAESRTFILRMLEERPCEPLT</sequence>
<feature type="domain" description="HTH cro/C1-type" evidence="1">
    <location>
        <begin position="22"/>
        <end position="75"/>
    </location>
</feature>
<dbReference type="Gene3D" id="1.10.260.40">
    <property type="entry name" value="lambda repressor-like DNA-binding domains"/>
    <property type="match status" value="1"/>
</dbReference>
<gene>
    <name evidence="2" type="ORF">FRZ03_10920</name>
</gene>
<evidence type="ECO:0000259" key="1">
    <source>
        <dbReference type="PROSITE" id="PS50943"/>
    </source>
</evidence>
<protein>
    <submittedName>
        <fullName evidence="2">Helix-turn-helix domain-containing protein</fullName>
    </submittedName>
</protein>
<dbReference type="EMBL" id="VOGW01000060">
    <property type="protein sequence ID" value="TWV52819.1"/>
    <property type="molecule type" value="Genomic_DNA"/>
</dbReference>
<dbReference type="SUPFAM" id="SSF47413">
    <property type="entry name" value="lambda repressor-like DNA-binding domains"/>
    <property type="match status" value="1"/>
</dbReference>
<proteinExistence type="predicted"/>
<dbReference type="Pfam" id="PF19054">
    <property type="entry name" value="DUF5753"/>
    <property type="match status" value="1"/>
</dbReference>
<dbReference type="Proteomes" id="UP000320481">
    <property type="component" value="Unassembled WGS sequence"/>
</dbReference>
<evidence type="ECO:0000313" key="2">
    <source>
        <dbReference type="EMBL" id="TWV52819.1"/>
    </source>
</evidence>
<dbReference type="PROSITE" id="PS50943">
    <property type="entry name" value="HTH_CROC1"/>
    <property type="match status" value="1"/>
</dbReference>
<dbReference type="RefSeq" id="WP_146464946.1">
    <property type="nucleotide sequence ID" value="NZ_VOGW01000060.1"/>
</dbReference>
<dbReference type="InterPro" id="IPR043917">
    <property type="entry name" value="DUF5753"/>
</dbReference>
<dbReference type="GO" id="GO:0003677">
    <property type="term" value="F:DNA binding"/>
    <property type="evidence" value="ECO:0007669"/>
    <property type="project" value="InterPro"/>
</dbReference>
<reference evidence="2" key="1">
    <citation type="journal article" date="2019" name="Microbiol. Resour. Announc.">
        <title>Draft Genomic Sequences of Streptomyces misionensis and Streptomyces albidoflavus, bacteria applied for phytopathogen biocontrol.</title>
        <authorList>
            <person name="Pylro V."/>
            <person name="Dias A."/>
            <person name="Andreote F."/>
            <person name="Varani A."/>
            <person name="Andreote C."/>
            <person name="Bernardo E."/>
            <person name="Martins T."/>
        </authorList>
    </citation>
    <scope>NUCLEOTIDE SEQUENCE [LARGE SCALE GENOMIC DNA]</scope>
    <source>
        <strain evidence="2">66</strain>
    </source>
</reference>
<dbReference type="InterPro" id="IPR010982">
    <property type="entry name" value="Lambda_DNA-bd_dom_sf"/>
</dbReference>
<accession>A0A5C6JVX0</accession>
<name>A0A5C6JVX0_9ACTN</name>
<dbReference type="SMART" id="SM00530">
    <property type="entry name" value="HTH_XRE"/>
    <property type="match status" value="1"/>
</dbReference>
<comment type="caution">
    <text evidence="2">The sequence shown here is derived from an EMBL/GenBank/DDBJ whole genome shotgun (WGS) entry which is preliminary data.</text>
</comment>
<dbReference type="Pfam" id="PF13560">
    <property type="entry name" value="HTH_31"/>
    <property type="match status" value="1"/>
</dbReference>
<dbReference type="CDD" id="cd00093">
    <property type="entry name" value="HTH_XRE"/>
    <property type="match status" value="1"/>
</dbReference>